<dbReference type="InterPro" id="IPR000160">
    <property type="entry name" value="GGDEF_dom"/>
</dbReference>
<dbReference type="SMART" id="SM00065">
    <property type="entry name" value="GAF"/>
    <property type="match status" value="1"/>
</dbReference>
<comment type="caution">
    <text evidence="7">The sequence shown here is derived from an EMBL/GenBank/DDBJ whole genome shotgun (WGS) entry which is preliminary data.</text>
</comment>
<dbReference type="Pfam" id="PF00563">
    <property type="entry name" value="EAL"/>
    <property type="match status" value="1"/>
</dbReference>
<feature type="domain" description="PAC" evidence="4">
    <location>
        <begin position="452"/>
        <end position="504"/>
    </location>
</feature>
<dbReference type="SMART" id="SM00091">
    <property type="entry name" value="PAS"/>
    <property type="match status" value="4"/>
</dbReference>
<dbReference type="Gene3D" id="3.30.70.270">
    <property type="match status" value="1"/>
</dbReference>
<dbReference type="Pfam" id="PF09084">
    <property type="entry name" value="NMT1"/>
    <property type="match status" value="1"/>
</dbReference>
<dbReference type="CDD" id="cd01949">
    <property type="entry name" value="GGDEF"/>
    <property type="match status" value="1"/>
</dbReference>
<feature type="domain" description="PAC" evidence="4">
    <location>
        <begin position="865"/>
        <end position="917"/>
    </location>
</feature>
<keyword evidence="2" id="KW-1133">Transmembrane helix</keyword>
<dbReference type="SMART" id="SM00086">
    <property type="entry name" value="PAC"/>
    <property type="match status" value="4"/>
</dbReference>
<dbReference type="GO" id="GO:0003824">
    <property type="term" value="F:catalytic activity"/>
    <property type="evidence" value="ECO:0007669"/>
    <property type="project" value="UniProtKB-ARBA"/>
</dbReference>
<dbReference type="SMART" id="SM00052">
    <property type="entry name" value="EAL"/>
    <property type="match status" value="1"/>
</dbReference>
<feature type="domain" description="GGDEF" evidence="6">
    <location>
        <begin position="1077"/>
        <end position="1210"/>
    </location>
</feature>
<dbReference type="Gene3D" id="3.20.20.450">
    <property type="entry name" value="EAL domain"/>
    <property type="match status" value="1"/>
</dbReference>
<dbReference type="PANTHER" id="PTHR44757:SF2">
    <property type="entry name" value="BIOFILM ARCHITECTURE MAINTENANCE PROTEIN MBAA"/>
    <property type="match status" value="1"/>
</dbReference>
<dbReference type="CDD" id="cd01948">
    <property type="entry name" value="EAL"/>
    <property type="match status" value="1"/>
</dbReference>
<feature type="domain" description="PAS" evidence="3">
    <location>
        <begin position="918"/>
        <end position="974"/>
    </location>
</feature>
<feature type="domain" description="EAL" evidence="5">
    <location>
        <begin position="1219"/>
        <end position="1473"/>
    </location>
</feature>
<dbReference type="RefSeq" id="WP_087959725.1">
    <property type="nucleotide sequence ID" value="NZ_KQ557119.1"/>
</dbReference>
<dbReference type="PANTHER" id="PTHR44757">
    <property type="entry name" value="DIGUANYLATE CYCLASE DGCP"/>
    <property type="match status" value="1"/>
</dbReference>
<dbReference type="PATRIC" id="fig|54398.3.peg.815"/>
<dbReference type="InterPro" id="IPR035919">
    <property type="entry name" value="EAL_sf"/>
</dbReference>
<dbReference type="PROSITE" id="PS50883">
    <property type="entry name" value="EAL"/>
    <property type="match status" value="1"/>
</dbReference>
<dbReference type="Proteomes" id="UP000051634">
    <property type="component" value="Unassembled WGS sequence"/>
</dbReference>
<dbReference type="InterPro" id="IPR003018">
    <property type="entry name" value="GAF"/>
</dbReference>
<organism evidence="7 8">
    <name type="scientific">endosymbiont of Ridgeia piscesae</name>
    <dbReference type="NCBI Taxonomy" id="54398"/>
    <lineage>
        <taxon>Bacteria</taxon>
        <taxon>Pseudomonadati</taxon>
        <taxon>Pseudomonadota</taxon>
        <taxon>Gammaproteobacteria</taxon>
        <taxon>sulfur-oxidizing symbionts</taxon>
    </lineage>
</organism>
<dbReference type="InterPro" id="IPR000700">
    <property type="entry name" value="PAS-assoc_C"/>
</dbReference>
<feature type="domain" description="PAS" evidence="3">
    <location>
        <begin position="791"/>
        <end position="861"/>
    </location>
</feature>
<keyword evidence="8" id="KW-1185">Reference proteome</keyword>
<sequence>MPPLHPSTPNTALSFLSRLLIILLCWLPPPSFADNHLVPVTLQLKWKHAFQFAGYYAALEKGFYSNAGLEVRILEHQGDYSPIEALLEGRAEYAVTAADILIHRTQGKPVVALASIFQHSPYAFLVKAESGINSVTGFVGQRVMLGSGIQDAALRATLRRAGLSLDDLTILPTSFDVRSLIRGDTDVFNAYVTDQGFALQETGIEGRYLLPKQYGIDFYGDVLATTEAEAEQHPQRLRNFLKASLRGWEYALNHPDELIDLILAKYNTQELSRKHLEYEARTSRELIQPLLVRIGHMNPARWEHIRDVFTELELIPPGSRIAGLIYAEDDQASSWARWLVEYWNLLLAGLVLFLVAVLLLFNLQMRRLIRQRTAELAQSEHSLRTLIDMEPACVKTLDRKGRLLTMNRAGLAMIDADRIEQVCGHPITELVDKPYRKQFIELIKQVFTGHSGSLLFRATGLKGHKLWLETHAVPFREANGEISRLLSVTQDVTQRIKAENTALQQQRSNQSMLANIPGAIYRCMYDHSRSMLFISDYIKQLTEYPADDFINNAAISFLELIHPADIEPSLDYLDKRLWDHDDYYLEFRIIRQHDRAIRWLADRGTASRGQDGKILCLDGALFDITERKQTDDALHILVESMVGLTGQAFFDKTVSALCRWFNADGASIGVIEDDEWVQAIALTLDGELISDYGYPLAGSPCREVADTTTCLYPQDVAQQFPEDPELEKLGVQGYAGTPIRDQHHKVIGIVWVISRQPLNVPTHWEDALNIIAAKAGAEILRRRTERSLKENMERYRALVESTQDFVWETDSQSRYTYCSPQTKTILGYKPEELIGKTPFDFMPPEVADQVSSQFTAIIQQRRPFSSLENLNLHKQGHQVILDTSGMPFFDANGELAGYRGIDRDITQRKQAESYLRESERRFRELIESLPNVAVQGYDRELRVIYWNAASSRLYGYTEEEALGAQLQDLIIPESMYDCLVEAHHAWLERGQPIPPGELELLHKDGHLLPVFSSHVLLNQDTDNPEMFCIDVDQSEQKRALDKLEHLATYDQLTHLPNRYLLESELSNRIKEAERFGQKLAILFIDLDNFKVINDSMGHEYGDILLLQVAKRLSSQLRKYDTVARFGGDEFVLMMPMIQENSEVAAVAKKIIREFATVFDLKEQEAFVTTSIGISLFPDDGQTTGELLQNADAAMYRAKDAGRNRYQFFTQTMNDELRRYQQIETQLRRALETEVLQLYYQPQVDLRSGKIKSCEALLRWLPEDGEPISPAEFIPVAERSELIIRIGECVINAACRQRAAWKARGLRDFQIDINISGRQFLFHDLYQVITKTLQRYGLSPTDIGIELTENVLIKADEKILSDLKRLHQAGMQIAIDDFGTGYSSLSYLKRFPVDNLKIDRAFVRDAPHDSDDRSIMEAIVAVGHRLGMKVVVEGVENQAQHALSIEIGCDLAQGYYFYRPMPAEQLEALLEFPVPAHKSH</sequence>
<dbReference type="SUPFAM" id="SSF55785">
    <property type="entry name" value="PYP-like sensor domain (PAS domain)"/>
    <property type="match status" value="4"/>
</dbReference>
<dbReference type="CDD" id="cd00130">
    <property type="entry name" value="PAS"/>
    <property type="match status" value="4"/>
</dbReference>
<dbReference type="SUPFAM" id="SSF55781">
    <property type="entry name" value="GAF domain-like"/>
    <property type="match status" value="1"/>
</dbReference>
<feature type="domain" description="PAC" evidence="4">
    <location>
        <begin position="583"/>
        <end position="636"/>
    </location>
</feature>
<dbReference type="SUPFAM" id="SSF55073">
    <property type="entry name" value="Nucleotide cyclase"/>
    <property type="match status" value="1"/>
</dbReference>
<dbReference type="NCBIfam" id="TIGR00254">
    <property type="entry name" value="GGDEF"/>
    <property type="match status" value="1"/>
</dbReference>
<proteinExistence type="predicted"/>
<dbReference type="InterPro" id="IPR001610">
    <property type="entry name" value="PAC"/>
</dbReference>
<feature type="transmembrane region" description="Helical" evidence="2">
    <location>
        <begin position="342"/>
        <end position="363"/>
    </location>
</feature>
<dbReference type="Gene3D" id="3.30.450.40">
    <property type="match status" value="1"/>
</dbReference>
<dbReference type="Pfam" id="PF08447">
    <property type="entry name" value="PAS_3"/>
    <property type="match status" value="2"/>
</dbReference>
<dbReference type="SMART" id="SM00267">
    <property type="entry name" value="GGDEF"/>
    <property type="match status" value="1"/>
</dbReference>
<name>A0A0T5YZH1_9GAMM</name>
<dbReference type="InterPro" id="IPR001633">
    <property type="entry name" value="EAL_dom"/>
</dbReference>
<dbReference type="NCBIfam" id="TIGR00229">
    <property type="entry name" value="sensory_box"/>
    <property type="match status" value="3"/>
</dbReference>
<dbReference type="PROSITE" id="PS50112">
    <property type="entry name" value="PAS"/>
    <property type="match status" value="2"/>
</dbReference>
<dbReference type="InterPro" id="IPR035965">
    <property type="entry name" value="PAS-like_dom_sf"/>
</dbReference>
<dbReference type="OrthoDB" id="9176779at2"/>
<keyword evidence="2" id="KW-0472">Membrane</keyword>
<evidence type="ECO:0000259" key="5">
    <source>
        <dbReference type="PROSITE" id="PS50883"/>
    </source>
</evidence>
<dbReference type="InterPro" id="IPR013656">
    <property type="entry name" value="PAS_4"/>
</dbReference>
<dbReference type="EMBL" id="LDXT01000070">
    <property type="protein sequence ID" value="KRT55903.1"/>
    <property type="molecule type" value="Genomic_DNA"/>
</dbReference>
<comment type="cofactor">
    <cofactor evidence="1">
        <name>Mg(2+)</name>
        <dbReference type="ChEBI" id="CHEBI:18420"/>
    </cofactor>
</comment>
<dbReference type="PROSITE" id="PS50887">
    <property type="entry name" value="GGDEF"/>
    <property type="match status" value="1"/>
</dbReference>
<dbReference type="InterPro" id="IPR000014">
    <property type="entry name" value="PAS"/>
</dbReference>
<evidence type="ECO:0000256" key="2">
    <source>
        <dbReference type="SAM" id="Phobius"/>
    </source>
</evidence>
<evidence type="ECO:0000313" key="7">
    <source>
        <dbReference type="EMBL" id="KRT55903.1"/>
    </source>
</evidence>
<dbReference type="Pfam" id="PF08448">
    <property type="entry name" value="PAS_4"/>
    <property type="match status" value="2"/>
</dbReference>
<reference evidence="7 8" key="1">
    <citation type="submission" date="2015-11" db="EMBL/GenBank/DDBJ databases">
        <title>The genome of Candidatus Endoriftia persephone in Ridgeia piscesae and population structure of the North Eastern Pacific vestimentiferan symbionts.</title>
        <authorList>
            <person name="Perez M."/>
            <person name="Juniper K.S."/>
        </authorList>
    </citation>
    <scope>NUCLEOTIDE SEQUENCE [LARGE SCALE GENOMIC DNA]</scope>
    <source>
        <strain evidence="7">Ind11</strain>
    </source>
</reference>
<evidence type="ECO:0000256" key="1">
    <source>
        <dbReference type="ARBA" id="ARBA00001946"/>
    </source>
</evidence>
<evidence type="ECO:0000259" key="4">
    <source>
        <dbReference type="PROSITE" id="PS50113"/>
    </source>
</evidence>
<gene>
    <name evidence="7" type="ORF">Ga0074115_12712</name>
</gene>
<dbReference type="SUPFAM" id="SSF53850">
    <property type="entry name" value="Periplasmic binding protein-like II"/>
    <property type="match status" value="1"/>
</dbReference>
<dbReference type="Gene3D" id="3.40.190.10">
    <property type="entry name" value="Periplasmic binding protein-like II"/>
    <property type="match status" value="2"/>
</dbReference>
<keyword evidence="2" id="KW-0812">Transmembrane</keyword>
<evidence type="ECO:0000259" key="6">
    <source>
        <dbReference type="PROSITE" id="PS50887"/>
    </source>
</evidence>
<dbReference type="InterPro" id="IPR029016">
    <property type="entry name" value="GAF-like_dom_sf"/>
</dbReference>
<evidence type="ECO:0000259" key="3">
    <source>
        <dbReference type="PROSITE" id="PS50112"/>
    </source>
</evidence>
<dbReference type="InterPro" id="IPR013655">
    <property type="entry name" value="PAS_fold_3"/>
</dbReference>
<dbReference type="Pfam" id="PF00990">
    <property type="entry name" value="GGDEF"/>
    <property type="match status" value="1"/>
</dbReference>
<dbReference type="SUPFAM" id="SSF141868">
    <property type="entry name" value="EAL domain-like"/>
    <property type="match status" value="1"/>
</dbReference>
<dbReference type="PROSITE" id="PS50113">
    <property type="entry name" value="PAC"/>
    <property type="match status" value="3"/>
</dbReference>
<dbReference type="InterPro" id="IPR029787">
    <property type="entry name" value="Nucleotide_cyclase"/>
</dbReference>
<evidence type="ECO:0000313" key="8">
    <source>
        <dbReference type="Proteomes" id="UP000051634"/>
    </source>
</evidence>
<dbReference type="FunFam" id="3.30.70.270:FF:000001">
    <property type="entry name" value="Diguanylate cyclase domain protein"/>
    <property type="match status" value="1"/>
</dbReference>
<dbReference type="InterPro" id="IPR043128">
    <property type="entry name" value="Rev_trsase/Diguanyl_cyclase"/>
</dbReference>
<accession>A0A0T5YZH1</accession>
<protein>
    <submittedName>
        <fullName evidence="7">PAS domain S-box/diguanylate cyclase (GGDEF) domain</fullName>
    </submittedName>
</protein>
<dbReference type="InterPro" id="IPR052155">
    <property type="entry name" value="Biofilm_reg_signaling"/>
</dbReference>
<dbReference type="InterPro" id="IPR015168">
    <property type="entry name" value="SsuA/THI5"/>
</dbReference>
<dbReference type="Gene3D" id="3.30.450.20">
    <property type="entry name" value="PAS domain"/>
    <property type="match status" value="4"/>
</dbReference>